<accession>A0A3N4GK17</accession>
<organism evidence="1 2">
    <name type="scientific">Aerococcus agrisoli</name>
    <dbReference type="NCBI Taxonomy" id="2487350"/>
    <lineage>
        <taxon>Bacteria</taxon>
        <taxon>Bacillati</taxon>
        <taxon>Bacillota</taxon>
        <taxon>Bacilli</taxon>
        <taxon>Lactobacillales</taxon>
        <taxon>Aerococcaceae</taxon>
        <taxon>Aerococcus</taxon>
    </lineage>
</organism>
<protein>
    <submittedName>
        <fullName evidence="1">DUF956 family protein</fullName>
    </submittedName>
</protein>
<dbReference type="AlphaFoldDB" id="A0A3N4GK17"/>
<sequence>MVQQLNTEVEFVSKANAMLNPLSPKPGLLMVGDKGVEYVAEAGPGFIQIPWVNIKRIRVQMFFKGRYVRGFYFETDEGQLLEFVVDEAKDSLRAMRKHLPREKFVAQQSNLASMFKNPFKKKKQNNNEE</sequence>
<proteinExistence type="predicted"/>
<evidence type="ECO:0000313" key="1">
    <source>
        <dbReference type="EMBL" id="RPA60936.1"/>
    </source>
</evidence>
<name>A0A3N4GK17_9LACT</name>
<evidence type="ECO:0000313" key="2">
    <source>
        <dbReference type="Proteomes" id="UP000273977"/>
    </source>
</evidence>
<dbReference type="EMBL" id="RKMG01000007">
    <property type="protein sequence ID" value="RPA60936.1"/>
    <property type="molecule type" value="Genomic_DNA"/>
</dbReference>
<dbReference type="Pfam" id="PF06115">
    <property type="entry name" value="DUF956"/>
    <property type="match status" value="1"/>
</dbReference>
<dbReference type="RefSeq" id="WP_123779610.1">
    <property type="nucleotide sequence ID" value="NZ_RKMG01000007.1"/>
</dbReference>
<comment type="caution">
    <text evidence="1">The sequence shown here is derived from an EMBL/GenBank/DDBJ whole genome shotgun (WGS) entry which is preliminary data.</text>
</comment>
<keyword evidence="2" id="KW-1185">Reference proteome</keyword>
<dbReference type="InterPro" id="IPR010360">
    <property type="entry name" value="DUF956"/>
</dbReference>
<dbReference type="OrthoDB" id="1646215at2"/>
<reference evidence="1 2" key="1">
    <citation type="submission" date="2018-11" db="EMBL/GenBank/DDBJ databases">
        <title>Aerococcus sp. SJQ22, whole genome shotgun sequence.</title>
        <authorList>
            <person name="Sun L."/>
            <person name="Gao X."/>
            <person name="Chen W."/>
            <person name="Huang K."/>
        </authorList>
    </citation>
    <scope>NUCLEOTIDE SEQUENCE [LARGE SCALE GENOMIC DNA]</scope>
    <source>
        <strain evidence="1 2">SJQ22</strain>
    </source>
</reference>
<dbReference type="Proteomes" id="UP000273977">
    <property type="component" value="Unassembled WGS sequence"/>
</dbReference>
<gene>
    <name evidence="1" type="ORF">EF384_03545</name>
</gene>